<keyword evidence="3" id="KW-1185">Reference proteome</keyword>
<organism evidence="2 3">
    <name type="scientific">Streptomyces goshikiensis</name>
    <dbReference type="NCBI Taxonomy" id="1942"/>
    <lineage>
        <taxon>Bacteria</taxon>
        <taxon>Bacillati</taxon>
        <taxon>Actinomycetota</taxon>
        <taxon>Actinomycetes</taxon>
        <taxon>Kitasatosporales</taxon>
        <taxon>Streptomycetaceae</taxon>
        <taxon>Streptomyces</taxon>
    </lineage>
</organism>
<feature type="chain" id="PRO_5047156876" evidence="1">
    <location>
        <begin position="31"/>
        <end position="184"/>
    </location>
</feature>
<accession>A0ABZ1RY57</accession>
<keyword evidence="1" id="KW-0732">Signal</keyword>
<gene>
    <name evidence="2" type="ORF">OHU17_36180</name>
</gene>
<dbReference type="EMBL" id="CP108058">
    <property type="protein sequence ID" value="WUO51306.1"/>
    <property type="molecule type" value="Genomic_DNA"/>
</dbReference>
<reference evidence="2" key="1">
    <citation type="submission" date="2022-10" db="EMBL/GenBank/DDBJ databases">
        <title>The complete genomes of actinobacterial strains from the NBC collection.</title>
        <authorList>
            <person name="Joergensen T.S."/>
            <person name="Alvarez Arevalo M."/>
            <person name="Sterndorff E.B."/>
            <person name="Faurdal D."/>
            <person name="Vuksanovic O."/>
            <person name="Mourched A.-S."/>
            <person name="Charusanti P."/>
            <person name="Shaw S."/>
            <person name="Blin K."/>
            <person name="Weber T."/>
        </authorList>
    </citation>
    <scope>NUCLEOTIDE SEQUENCE</scope>
    <source>
        <strain evidence="2">NBC_00283</strain>
        <plasmid evidence="2">unnamed1</plasmid>
    </source>
</reference>
<protein>
    <submittedName>
        <fullName evidence="2">Uncharacterized protein</fullName>
    </submittedName>
</protein>
<feature type="signal peptide" evidence="1">
    <location>
        <begin position="1"/>
        <end position="30"/>
    </location>
</feature>
<proteinExistence type="predicted"/>
<sequence>MSESGRTRFLALLMATVVAALAASAFVVSAATFDGREARGMTRNPVLAGQGEQPKALWSRYWESEHGRQYSVVVVWPLTADAPLPPGLDRWPGPGEAFLSPGLADGPGREDFTRRYGHMAGLVGEDGLATPGERLVYTRPSEAMLNSSYLDGITGFGAPGPSFGDVRVIDQNANSISPSSWRCC</sequence>
<evidence type="ECO:0000256" key="1">
    <source>
        <dbReference type="SAM" id="SignalP"/>
    </source>
</evidence>
<name>A0ABZ1RY57_9ACTN</name>
<evidence type="ECO:0000313" key="3">
    <source>
        <dbReference type="Proteomes" id="UP001432075"/>
    </source>
</evidence>
<evidence type="ECO:0000313" key="2">
    <source>
        <dbReference type="EMBL" id="WUO51306.1"/>
    </source>
</evidence>
<keyword evidence="2" id="KW-0614">Plasmid</keyword>
<dbReference type="Proteomes" id="UP001432075">
    <property type="component" value="Plasmid unnamed1"/>
</dbReference>
<geneLocation type="plasmid" evidence="2 3">
    <name>unnamed1</name>
</geneLocation>
<dbReference type="RefSeq" id="WP_328777670.1">
    <property type="nucleotide sequence ID" value="NZ_CP108058.1"/>
</dbReference>